<evidence type="ECO:0000313" key="3">
    <source>
        <dbReference type="Proteomes" id="UP000002899"/>
    </source>
</evidence>
<proteinExistence type="predicted"/>
<evidence type="ECO:0008006" key="4">
    <source>
        <dbReference type="Google" id="ProtNLM"/>
    </source>
</evidence>
<reference evidence="2 3" key="2">
    <citation type="journal article" date="2013" name="PLoS ONE">
        <title>Whole genome mapping and re-organization of the nuclear and mitochondrial genomes of Babesia microti isolates.</title>
        <authorList>
            <person name="Cornillot E."/>
            <person name="Dassouli A."/>
            <person name="Garg A."/>
            <person name="Pachikara N."/>
            <person name="Randazzo S."/>
            <person name="Depoix D."/>
            <person name="Carcy B."/>
            <person name="Delbecq S."/>
            <person name="Frutos R."/>
            <person name="Silva J.C."/>
            <person name="Sutton R."/>
            <person name="Krause P.J."/>
            <person name="Mamoun C.B."/>
        </authorList>
    </citation>
    <scope>NUCLEOTIDE SEQUENCE [LARGE SCALE GENOMIC DNA]</scope>
    <source>
        <strain evidence="2 3">RI</strain>
    </source>
</reference>
<evidence type="ECO:0000313" key="2">
    <source>
        <dbReference type="EMBL" id="CCF75687.1"/>
    </source>
</evidence>
<organism evidence="2 3">
    <name type="scientific">Babesia microti (strain RI)</name>
    <dbReference type="NCBI Taxonomy" id="1133968"/>
    <lineage>
        <taxon>Eukaryota</taxon>
        <taxon>Sar</taxon>
        <taxon>Alveolata</taxon>
        <taxon>Apicomplexa</taxon>
        <taxon>Aconoidasida</taxon>
        <taxon>Piroplasmida</taxon>
        <taxon>Babesiidae</taxon>
        <taxon>Babesia</taxon>
    </lineage>
</organism>
<sequence>MYDKPISVEQNAKYIEVEGIPVSGRTWKDKALPIRTKMMIKNSKKKWLEQQQMQRHMKLVSLEAKQLIENRKEEIRLKRQRRLEKQSKKVENEIRAAGPNAIVLSNKKVSKMSKKAKKQLMSMTPELISKLRNRMP</sequence>
<dbReference type="KEGG" id="bmic:BmR1_04g07475"/>
<protein>
    <recommendedName>
        <fullName evidence="4">Coiled-coil domain-containing protein 86</fullName>
    </recommendedName>
</protein>
<dbReference type="RefSeq" id="XP_012650095.1">
    <property type="nucleotide sequence ID" value="XM_012794641.1"/>
</dbReference>
<name>I7IHE8_BABMR</name>
<evidence type="ECO:0000256" key="1">
    <source>
        <dbReference type="SAM" id="MobiDB-lite"/>
    </source>
</evidence>
<dbReference type="EMBL" id="LN871599">
    <property type="protein sequence ID" value="CCF75687.1"/>
    <property type="molecule type" value="Genomic_DNA"/>
</dbReference>
<dbReference type="AlphaFoldDB" id="I7IHE8"/>
<keyword evidence="3" id="KW-1185">Reference proteome</keyword>
<dbReference type="Proteomes" id="UP000002899">
    <property type="component" value="Chromosome IV"/>
</dbReference>
<reference evidence="2 3" key="1">
    <citation type="journal article" date="2012" name="Nucleic Acids Res.">
        <title>Sequencing of the smallest Apicomplexan genome from the human pathogen Babesia microti.</title>
        <authorList>
            <person name="Cornillot E."/>
            <person name="Hadj-Kaddour K."/>
            <person name="Dassouli A."/>
            <person name="Noel B."/>
            <person name="Ranwez V."/>
            <person name="Vacherie B."/>
            <person name="Augagneur Y."/>
            <person name="Bres V."/>
            <person name="Duclos A."/>
            <person name="Randazzo S."/>
            <person name="Carcy B."/>
            <person name="Debierre-Grockiego F."/>
            <person name="Delbecq S."/>
            <person name="Moubri-Menage K."/>
            <person name="Shams-Eldin H."/>
            <person name="Usmani-Brown S."/>
            <person name="Bringaud F."/>
            <person name="Wincker P."/>
            <person name="Vivares C.P."/>
            <person name="Schwarz R.T."/>
            <person name="Schetters T.P."/>
            <person name="Krause P.J."/>
            <person name="Gorenflot A."/>
            <person name="Berry V."/>
            <person name="Barbe V."/>
            <person name="Ben Mamoun C."/>
        </authorList>
    </citation>
    <scope>NUCLEOTIDE SEQUENCE [LARGE SCALE GENOMIC DNA]</scope>
    <source>
        <strain evidence="2 3">RI</strain>
    </source>
</reference>
<accession>I7IHE8</accession>
<feature type="region of interest" description="Disordered" evidence="1">
    <location>
        <begin position="116"/>
        <end position="136"/>
    </location>
</feature>
<dbReference type="GeneID" id="24426139"/>
<dbReference type="VEuPathDB" id="PiroplasmaDB:BmR1_04g07475"/>
<gene>
    <name evidence="2" type="ORF">BmR1_04g07475</name>
</gene>
<reference evidence="2 3" key="3">
    <citation type="journal article" date="2016" name="Sci. Rep.">
        <title>Genome-wide diversity and gene expression profiling of Babesia microti isolates identify polymorphic genes that mediate host-pathogen interactions.</title>
        <authorList>
            <person name="Silva J.C."/>
            <person name="Cornillot E."/>
            <person name="McCracken C."/>
            <person name="Usmani-Brown S."/>
            <person name="Dwivedi A."/>
            <person name="Ifeonu O.O."/>
            <person name="Crabtree J."/>
            <person name="Gotia H.T."/>
            <person name="Virji A.Z."/>
            <person name="Reynes C."/>
            <person name="Colinge J."/>
            <person name="Kumar V."/>
            <person name="Lawres L."/>
            <person name="Pazzi J.E."/>
            <person name="Pablo J.V."/>
            <person name="Hung C."/>
            <person name="Brancato J."/>
            <person name="Kumari P."/>
            <person name="Orvis J."/>
            <person name="Tretina K."/>
            <person name="Chibucos M."/>
            <person name="Ott S."/>
            <person name="Sadzewicz L."/>
            <person name="Sengamalay N."/>
            <person name="Shetty A.C."/>
            <person name="Su Q."/>
            <person name="Tallon L."/>
            <person name="Fraser C.M."/>
            <person name="Frutos R."/>
            <person name="Molina D.M."/>
            <person name="Krause P.J."/>
            <person name="Ben Mamoun C."/>
        </authorList>
    </citation>
    <scope>NUCLEOTIDE SEQUENCE [LARGE SCALE GENOMIC DNA]</scope>
    <source>
        <strain evidence="2 3">RI</strain>
    </source>
</reference>